<organism evidence="1 2">
    <name type="scientific">Lachnellula hyalina</name>
    <dbReference type="NCBI Taxonomy" id="1316788"/>
    <lineage>
        <taxon>Eukaryota</taxon>
        <taxon>Fungi</taxon>
        <taxon>Dikarya</taxon>
        <taxon>Ascomycota</taxon>
        <taxon>Pezizomycotina</taxon>
        <taxon>Leotiomycetes</taxon>
        <taxon>Helotiales</taxon>
        <taxon>Lachnaceae</taxon>
        <taxon>Lachnellula</taxon>
    </lineage>
</organism>
<evidence type="ECO:0000313" key="1">
    <source>
        <dbReference type="EMBL" id="TVY24016.1"/>
    </source>
</evidence>
<dbReference type="InterPro" id="IPR011333">
    <property type="entry name" value="SKP1/BTB/POZ_sf"/>
</dbReference>
<accession>A0A8H8QWW2</accession>
<dbReference type="EMBL" id="QGMH01000150">
    <property type="protein sequence ID" value="TVY24016.1"/>
    <property type="molecule type" value="Genomic_DNA"/>
</dbReference>
<reference evidence="1 2" key="1">
    <citation type="submission" date="2018-05" db="EMBL/GenBank/DDBJ databases">
        <title>Genome sequencing and assembly of the regulated plant pathogen Lachnellula willkommii and related sister species for the development of diagnostic species identification markers.</title>
        <authorList>
            <person name="Giroux E."/>
            <person name="Bilodeau G."/>
        </authorList>
    </citation>
    <scope>NUCLEOTIDE SEQUENCE [LARGE SCALE GENOMIC DNA]</scope>
    <source>
        <strain evidence="1 2">CBS 185.66</strain>
    </source>
</reference>
<dbReference type="Proteomes" id="UP000431533">
    <property type="component" value="Unassembled WGS sequence"/>
</dbReference>
<dbReference type="AlphaFoldDB" id="A0A8H8QWW2"/>
<evidence type="ECO:0008006" key="3">
    <source>
        <dbReference type="Google" id="ProtNLM"/>
    </source>
</evidence>
<proteinExistence type="predicted"/>
<comment type="caution">
    <text evidence="1">The sequence shown here is derived from an EMBL/GenBank/DDBJ whole genome shotgun (WGS) entry which is preliminary data.</text>
</comment>
<dbReference type="OrthoDB" id="2129688at2759"/>
<sequence length="357" mass="40706">MTTPASTKEDTPQNVVIHAFSSPGQAPDVRLNALGINEFHVHSFLLKHHSAFFRKFLDSPDKQQGDNPRNAEELTAVKMRAGKVTKFRYEWVTQFDEVGRGWHLVAASNMQSDNPSPYTYTQRRFQAELFRELLCAIYNRPYEIYAPRQLISLVEMADYYCMLPTLSSTLDGVLHKSKRYIAPLLDVEALQLLPVAAKVRNELLFRECLLFVLGPYDEPRFTQLDDPKLEDVAELAFTKLFARIGQSRKKLWDLAIFDDTIIDQVASNDKVQALSSCAKMALSPEGRGVQFPAYYRALLDVQLSDTYPFRESLASLTRCDLELVGNIQAGVGDYSRHFFCGFLLESDLPWDPTETDW</sequence>
<dbReference type="RefSeq" id="XP_031002804.1">
    <property type="nucleotide sequence ID" value="XM_031152653.1"/>
</dbReference>
<name>A0A8H8QWW2_9HELO</name>
<dbReference type="SUPFAM" id="SSF54695">
    <property type="entry name" value="POZ domain"/>
    <property type="match status" value="1"/>
</dbReference>
<protein>
    <recommendedName>
        <fullName evidence="3">BTB domain-containing protein</fullName>
    </recommendedName>
</protein>
<evidence type="ECO:0000313" key="2">
    <source>
        <dbReference type="Proteomes" id="UP000431533"/>
    </source>
</evidence>
<keyword evidence="2" id="KW-1185">Reference proteome</keyword>
<dbReference type="Gene3D" id="3.30.710.10">
    <property type="entry name" value="Potassium Channel Kv1.1, Chain A"/>
    <property type="match status" value="1"/>
</dbReference>
<dbReference type="GeneID" id="41987924"/>
<gene>
    <name evidence="1" type="ORF">LHYA1_G007726</name>
</gene>